<evidence type="ECO:0000313" key="3">
    <source>
        <dbReference type="Proteomes" id="UP000594463"/>
    </source>
</evidence>
<reference evidence="2 3" key="1">
    <citation type="journal article" date="2021" name="Nat. Commun.">
        <title>Isolation of a member of the candidate phylum Atribacteria reveals a unique cell membrane structure.</title>
        <authorList>
            <person name="Taiki K."/>
            <person name="Nobu M.K."/>
            <person name="Kusada H."/>
            <person name="Meng X.-Y."/>
            <person name="Hosoki N."/>
            <person name="Uematsu K."/>
            <person name="Yoshioka H."/>
            <person name="Kamagata Y."/>
            <person name="Tamaki H."/>
        </authorList>
    </citation>
    <scope>NUCLEOTIDE SEQUENCE [LARGE SCALE GENOMIC DNA]</scope>
    <source>
        <strain evidence="2 3">RT761</strain>
    </source>
</reference>
<name>A0A7T1F2F6_ATRLM</name>
<protein>
    <submittedName>
        <fullName evidence="2">Uncharacterized protein</fullName>
    </submittedName>
</protein>
<dbReference type="NCBIfam" id="NF045580">
    <property type="entry name" value="symport_access"/>
    <property type="match status" value="1"/>
</dbReference>
<dbReference type="Proteomes" id="UP000594463">
    <property type="component" value="Chromosome"/>
</dbReference>
<gene>
    <name evidence="2" type="ORF">RT761_00939</name>
</gene>
<feature type="transmembrane region" description="Helical" evidence="1">
    <location>
        <begin position="12"/>
        <end position="31"/>
    </location>
</feature>
<dbReference type="AlphaFoldDB" id="A0A7T1F2F6"/>
<keyword evidence="1" id="KW-0472">Membrane</keyword>
<sequence length="58" mass="6723">MLGLHDFTIALLYILCIASSLLCVIYGILYWNQGGEKPIEPVKLVEWQKEEKELEEEL</sequence>
<dbReference type="RefSeq" id="WP_218112914.1">
    <property type="nucleotide sequence ID" value="NZ_CP065383.1"/>
</dbReference>
<evidence type="ECO:0000313" key="2">
    <source>
        <dbReference type="EMBL" id="QPM67727.1"/>
    </source>
</evidence>
<evidence type="ECO:0000256" key="1">
    <source>
        <dbReference type="SAM" id="Phobius"/>
    </source>
</evidence>
<keyword evidence="3" id="KW-1185">Reference proteome</keyword>
<proteinExistence type="predicted"/>
<organism evidence="2 3">
    <name type="scientific">Atribacter laminatus</name>
    <dbReference type="NCBI Taxonomy" id="2847778"/>
    <lineage>
        <taxon>Bacteria</taxon>
        <taxon>Pseudomonadati</taxon>
        <taxon>Atribacterota</taxon>
        <taxon>Atribacteria</taxon>
        <taxon>Atribacterales</taxon>
        <taxon>Atribacteraceae</taxon>
        <taxon>Atribacter</taxon>
    </lineage>
</organism>
<dbReference type="KEGG" id="alam:RT761_00939"/>
<accession>A0A7T1F2F6</accession>
<keyword evidence="1" id="KW-0812">Transmembrane</keyword>
<dbReference type="EMBL" id="CP065383">
    <property type="protein sequence ID" value="QPM67727.1"/>
    <property type="molecule type" value="Genomic_DNA"/>
</dbReference>
<keyword evidence="1" id="KW-1133">Transmembrane helix</keyword>
<dbReference type="InterPro" id="IPR054615">
    <property type="entry name" value="Symport_access"/>
</dbReference>